<sequence>MSDWKNRLGVMYSTNPDFQYEHEDSEEVAETLPPEKQRLRITLDRKQRRGKEVTLVSGYVGSDDDLTDLSRLLKQRCGVGGAAKDGEIIIQGNQVEKVKEILRSLHYGVK</sequence>
<dbReference type="Gene3D" id="3.30.780.10">
    <property type="entry name" value="SUI1-like domain"/>
    <property type="match status" value="1"/>
</dbReference>
<dbReference type="InterPro" id="IPR001950">
    <property type="entry name" value="SUI1"/>
</dbReference>
<dbReference type="GO" id="GO:0001731">
    <property type="term" value="P:formation of translation preinitiation complex"/>
    <property type="evidence" value="ECO:0007669"/>
    <property type="project" value="TreeGrafter"/>
</dbReference>
<evidence type="ECO:0000256" key="2">
    <source>
        <dbReference type="ARBA" id="ARBA00022845"/>
    </source>
</evidence>
<evidence type="ECO:0000313" key="8">
    <source>
        <dbReference type="Proteomes" id="UP000030146"/>
    </source>
</evidence>
<dbReference type="GO" id="GO:0003743">
    <property type="term" value="F:translation initiation factor activity"/>
    <property type="evidence" value="ECO:0007669"/>
    <property type="project" value="UniProtKB-KW"/>
</dbReference>
<comment type="similarity">
    <text evidence="1">Belongs to the SUI1 family.</text>
</comment>
<dbReference type="InterPro" id="IPR050318">
    <property type="entry name" value="DENR/SUI1_TIF"/>
</dbReference>
<dbReference type="PROSITE" id="PS50296">
    <property type="entry name" value="SUI1"/>
    <property type="match status" value="1"/>
</dbReference>
<comment type="caution">
    <text evidence="6">The sequence shown here is derived from an EMBL/GenBank/DDBJ whole genome shotgun (WGS) entry which is preliminary data.</text>
</comment>
<evidence type="ECO:0000256" key="3">
    <source>
        <dbReference type="ARBA" id="ARBA00022917"/>
    </source>
</evidence>
<dbReference type="GO" id="GO:0003729">
    <property type="term" value="F:mRNA binding"/>
    <property type="evidence" value="ECO:0007669"/>
    <property type="project" value="TreeGrafter"/>
</dbReference>
<reference evidence="6 7" key="1">
    <citation type="submission" date="2014-08" db="EMBL/GenBank/DDBJ databases">
        <title>Porphyromonas gulae strain:COT-052_OH1451 Genome sequencing.</title>
        <authorList>
            <person name="Wallis C."/>
            <person name="Deusch O."/>
            <person name="O'Flynn C."/>
            <person name="Davis I."/>
            <person name="Jospin G."/>
            <person name="Darling A.E."/>
            <person name="Coil D.A."/>
            <person name="Alexiev A."/>
            <person name="Horsfall A."/>
            <person name="Kirkwood N."/>
            <person name="Harris S."/>
            <person name="Eisen J.A."/>
        </authorList>
    </citation>
    <scope>NUCLEOTIDE SEQUENCE [LARGE SCALE GENOMIC DNA]</scope>
    <source>
        <strain evidence="7">COT-052 OH1451</strain>
        <strain evidence="6">COT-052_OH1451</strain>
    </source>
</reference>
<evidence type="ECO:0000313" key="6">
    <source>
        <dbReference type="EMBL" id="KGN87011.1"/>
    </source>
</evidence>
<evidence type="ECO:0000259" key="4">
    <source>
        <dbReference type="PROSITE" id="PS50296"/>
    </source>
</evidence>
<evidence type="ECO:0000256" key="1">
    <source>
        <dbReference type="ARBA" id="ARBA00005422"/>
    </source>
</evidence>
<keyword evidence="3" id="KW-0648">Protein biosynthesis</keyword>
<evidence type="ECO:0000313" key="7">
    <source>
        <dbReference type="Proteomes" id="UP000030130"/>
    </source>
</evidence>
<dbReference type="OrthoDB" id="9792915at2"/>
<dbReference type="Pfam" id="PF01253">
    <property type="entry name" value="SUI1"/>
    <property type="match status" value="1"/>
</dbReference>
<keyword evidence="8" id="KW-1185">Reference proteome</keyword>
<dbReference type="PANTHER" id="PTHR12789:SF0">
    <property type="entry name" value="DENSITY-REGULATED PROTEIN"/>
    <property type="match status" value="1"/>
</dbReference>
<dbReference type="PIRSF" id="PIRSF037511">
    <property type="entry name" value="Transl_init_SUI1_pro"/>
    <property type="match status" value="1"/>
</dbReference>
<protein>
    <submittedName>
        <fullName evidence="6">Translation initiation factor 1</fullName>
    </submittedName>
</protein>
<dbReference type="CDD" id="cd11567">
    <property type="entry name" value="YciH_like"/>
    <property type="match status" value="1"/>
</dbReference>
<dbReference type="InterPro" id="IPR036877">
    <property type="entry name" value="SUI1_dom_sf"/>
</dbReference>
<dbReference type="PANTHER" id="PTHR12789">
    <property type="entry name" value="DENSITY-REGULATED PROTEIN HOMOLOG"/>
    <property type="match status" value="1"/>
</dbReference>
<dbReference type="Proteomes" id="UP000030146">
    <property type="component" value="Unassembled WGS sequence"/>
</dbReference>
<dbReference type="SUPFAM" id="SSF55159">
    <property type="entry name" value="eIF1-like"/>
    <property type="match status" value="1"/>
</dbReference>
<accession>A0A0A2FFV8</accession>
<proteinExistence type="inferred from homology"/>
<keyword evidence="6" id="KW-0396">Initiation factor</keyword>
<dbReference type="InterPro" id="IPR005872">
    <property type="entry name" value="SUI1_arc_bac"/>
</dbReference>
<dbReference type="PATRIC" id="fig|111105.18.peg.2323"/>
<dbReference type="eggNOG" id="COG0023">
    <property type="taxonomic scope" value="Bacteria"/>
</dbReference>
<dbReference type="EMBL" id="JRAK01000129">
    <property type="protein sequence ID" value="KGN85409.1"/>
    <property type="molecule type" value="Genomic_DNA"/>
</dbReference>
<reference evidence="5 8" key="2">
    <citation type="submission" date="2014-08" db="EMBL/GenBank/DDBJ databases">
        <title>Porphyromonas gulae strain:COT-052_OH3439 Genome sequencing.</title>
        <authorList>
            <person name="Wallis C."/>
            <person name="Deusch O."/>
            <person name="O'Flynn C."/>
            <person name="Davis I."/>
            <person name="Jospin G."/>
            <person name="Darling A.E."/>
            <person name="Coil D.A."/>
            <person name="Alexiev A."/>
            <person name="Horsfall A."/>
            <person name="Kirkwood N."/>
            <person name="Harris S."/>
            <person name="Eisen J.A."/>
        </authorList>
    </citation>
    <scope>NUCLEOTIDE SEQUENCE [LARGE SCALE GENOMIC DNA]</scope>
    <source>
        <strain evidence="8">COT-052 OH3439</strain>
        <strain evidence="5">COT-052_OH3439</strain>
    </source>
</reference>
<dbReference type="Proteomes" id="UP000030130">
    <property type="component" value="Unassembled WGS sequence"/>
</dbReference>
<name>A0A0A2FFV8_9PORP</name>
<dbReference type="RefSeq" id="WP_039420358.1">
    <property type="nucleotide sequence ID" value="NZ_CALUCC010000061.1"/>
</dbReference>
<dbReference type="EMBL" id="JRAI01000020">
    <property type="protein sequence ID" value="KGN87011.1"/>
    <property type="molecule type" value="Genomic_DNA"/>
</dbReference>
<dbReference type="GO" id="GO:0002188">
    <property type="term" value="P:translation reinitiation"/>
    <property type="evidence" value="ECO:0007669"/>
    <property type="project" value="TreeGrafter"/>
</dbReference>
<feature type="domain" description="SUI1" evidence="4">
    <location>
        <begin position="46"/>
        <end position="106"/>
    </location>
</feature>
<dbReference type="AlphaFoldDB" id="A0A0A2FFV8"/>
<dbReference type="STRING" id="111105.HR09_05400"/>
<organism evidence="6 7">
    <name type="scientific">Porphyromonas gulae</name>
    <dbReference type="NCBI Taxonomy" id="111105"/>
    <lineage>
        <taxon>Bacteria</taxon>
        <taxon>Pseudomonadati</taxon>
        <taxon>Bacteroidota</taxon>
        <taxon>Bacteroidia</taxon>
        <taxon>Bacteroidales</taxon>
        <taxon>Porphyromonadaceae</taxon>
        <taxon>Porphyromonas</taxon>
    </lineage>
</organism>
<evidence type="ECO:0000313" key="5">
    <source>
        <dbReference type="EMBL" id="KGN85409.1"/>
    </source>
</evidence>
<keyword evidence="2" id="KW-0810">Translation regulation</keyword>
<gene>
    <name evidence="6" type="ORF">HR08_02840</name>
    <name evidence="5" type="ORF">HR15_09950</name>
</gene>
<dbReference type="GO" id="GO:0006417">
    <property type="term" value="P:regulation of translation"/>
    <property type="evidence" value="ECO:0007669"/>
    <property type="project" value="UniProtKB-KW"/>
</dbReference>